<comment type="caution">
    <text evidence="1">The sequence shown here is derived from an EMBL/GenBank/DDBJ whole genome shotgun (WGS) entry which is preliminary data.</text>
</comment>
<dbReference type="AlphaFoldDB" id="A0A4R0I7V3"/>
<accession>A0A4R0I7V3</accession>
<dbReference type="InterPro" id="IPR036102">
    <property type="entry name" value="OsmC/Ohrsf"/>
</dbReference>
<evidence type="ECO:0000313" key="2">
    <source>
        <dbReference type="Proteomes" id="UP000292695"/>
    </source>
</evidence>
<dbReference type="Pfam" id="PF02566">
    <property type="entry name" value="OsmC"/>
    <property type="match status" value="1"/>
</dbReference>
<dbReference type="InterPro" id="IPR015946">
    <property type="entry name" value="KH_dom-like_a/b"/>
</dbReference>
<dbReference type="Proteomes" id="UP000292695">
    <property type="component" value="Unassembled WGS sequence"/>
</dbReference>
<gene>
    <name evidence="1" type="ORF">E0H50_35820</name>
</gene>
<proteinExistence type="predicted"/>
<dbReference type="PANTHER" id="PTHR39624:SF2">
    <property type="entry name" value="OSMC-LIKE PROTEIN"/>
    <property type="match status" value="1"/>
</dbReference>
<organism evidence="1 2">
    <name type="scientific">Kribbella sindirgiensis</name>
    <dbReference type="NCBI Taxonomy" id="1124744"/>
    <lineage>
        <taxon>Bacteria</taxon>
        <taxon>Bacillati</taxon>
        <taxon>Actinomycetota</taxon>
        <taxon>Actinomycetes</taxon>
        <taxon>Propionibacteriales</taxon>
        <taxon>Kribbellaceae</taxon>
        <taxon>Kribbella</taxon>
    </lineage>
</organism>
<dbReference type="InterPro" id="IPR003718">
    <property type="entry name" value="OsmC/Ohr_fam"/>
</dbReference>
<dbReference type="EMBL" id="SJKA01000019">
    <property type="protein sequence ID" value="TCC21682.1"/>
    <property type="molecule type" value="Genomic_DNA"/>
</dbReference>
<dbReference type="PANTHER" id="PTHR39624">
    <property type="entry name" value="PROTEIN INVOLVED IN RIMO-MEDIATED BETA-METHYLTHIOLATION OF RIBOSOMAL PROTEIN S12 YCAO"/>
    <property type="match status" value="1"/>
</dbReference>
<reference evidence="1 2" key="1">
    <citation type="submission" date="2019-02" db="EMBL/GenBank/DDBJ databases">
        <title>Kribbella capetownensis sp. nov. and Kribbella speibonae sp. nov., isolated from soil.</title>
        <authorList>
            <person name="Curtis S.M."/>
            <person name="Norton I."/>
            <person name="Everest G.J."/>
            <person name="Meyers P.R."/>
        </authorList>
    </citation>
    <scope>NUCLEOTIDE SEQUENCE [LARGE SCALE GENOMIC DNA]</scope>
    <source>
        <strain evidence="1 2">DSM 27082</strain>
    </source>
</reference>
<evidence type="ECO:0000313" key="1">
    <source>
        <dbReference type="EMBL" id="TCC21682.1"/>
    </source>
</evidence>
<keyword evidence="2" id="KW-1185">Reference proteome</keyword>
<dbReference type="Gene3D" id="3.30.300.20">
    <property type="match status" value="1"/>
</dbReference>
<dbReference type="OrthoDB" id="9811389at2"/>
<sequence>MIRVDHQAGDRFGIRIRGHVLSVDQPIDVGGADTAPTPTELFVASLTSCVAFYVRRYLHRHHLDATGLVVDASFQLANKPARVDRIDISIRLSDALPPVRRDALLAVARHCTVHNSITTEPDISIDLVSSAPAG</sequence>
<dbReference type="SUPFAM" id="SSF82784">
    <property type="entry name" value="OsmC-like"/>
    <property type="match status" value="1"/>
</dbReference>
<name>A0A4R0I7V3_9ACTN</name>
<protein>
    <submittedName>
        <fullName evidence="1">OsmC family peroxiredoxin</fullName>
    </submittedName>
</protein>